<comment type="caution">
    <text evidence="18">The sequence shown here is derived from an EMBL/GenBank/DDBJ whole genome shotgun (WGS) entry which is preliminary data.</text>
</comment>
<keyword evidence="13 18" id="KW-0418">Kinase</keyword>
<keyword evidence="14" id="KW-0067">ATP-binding</keyword>
<comment type="pathway">
    <text evidence="5">Cofactor biosynthesis; adenosylcobalamin biosynthesis; adenosylcobalamin from cob(II)yrinate a,c-diamide: step 6/7.</text>
</comment>
<evidence type="ECO:0000256" key="2">
    <source>
        <dbReference type="ARBA" id="ARBA00000711"/>
    </source>
</evidence>
<keyword evidence="12" id="KW-0547">Nucleotide-binding</keyword>
<dbReference type="PANTHER" id="PTHR34848:SF1">
    <property type="entry name" value="BIFUNCTIONAL ADENOSYLCOBALAMIN BIOSYNTHESIS PROTEIN COBU"/>
    <property type="match status" value="1"/>
</dbReference>
<dbReference type="InterPro" id="IPR003203">
    <property type="entry name" value="CobU/CobP"/>
</dbReference>
<evidence type="ECO:0000256" key="13">
    <source>
        <dbReference type="ARBA" id="ARBA00022777"/>
    </source>
</evidence>
<gene>
    <name evidence="18" type="ORF">JI739_08160</name>
</gene>
<dbReference type="SUPFAM" id="SSF52540">
    <property type="entry name" value="P-loop containing nucleoside triphosphate hydrolases"/>
    <property type="match status" value="1"/>
</dbReference>
<dbReference type="EMBL" id="JAEQNA010000002">
    <property type="protein sequence ID" value="MBL0420315.1"/>
    <property type="molecule type" value="Genomic_DNA"/>
</dbReference>
<dbReference type="EC" id="2.7.1.156" evidence="8"/>
<comment type="function">
    <text evidence="4">Catalyzes ATP-dependent phosphorylation of adenosylcobinamide and addition of GMP to adenosylcobinamide phosphate.</text>
</comment>
<dbReference type="GO" id="GO:0005524">
    <property type="term" value="F:ATP binding"/>
    <property type="evidence" value="ECO:0007669"/>
    <property type="project" value="UniProtKB-KW"/>
</dbReference>
<evidence type="ECO:0000256" key="3">
    <source>
        <dbReference type="ARBA" id="ARBA00001522"/>
    </source>
</evidence>
<dbReference type="PANTHER" id="PTHR34848">
    <property type="match status" value="1"/>
</dbReference>
<dbReference type="RefSeq" id="WP_201683401.1">
    <property type="nucleotide sequence ID" value="NZ_JAEQNA010000002.1"/>
</dbReference>
<evidence type="ECO:0000256" key="4">
    <source>
        <dbReference type="ARBA" id="ARBA00003889"/>
    </source>
</evidence>
<evidence type="ECO:0000256" key="16">
    <source>
        <dbReference type="ARBA" id="ARBA00029570"/>
    </source>
</evidence>
<evidence type="ECO:0000256" key="8">
    <source>
        <dbReference type="ARBA" id="ARBA00012016"/>
    </source>
</evidence>
<evidence type="ECO:0000256" key="9">
    <source>
        <dbReference type="ARBA" id="ARBA00012523"/>
    </source>
</evidence>
<sequence length="193" mass="20382">MAELRVARSELILGAGPGARSARAQALAASWLAEAPQHRAVCIDTAQAWDPELRALVERCRRDTSAAGRSLPRLEQPSELAQALGSHSRPDTLIVVDCLSFWLTATLVHAMGADDAEGAQLVARGRPLRLADAVNACAGPLVLVGNRIGAAGAGQPDLRRLLETLGSLEQQAVQACERVTLMSAGLPLTLKDR</sequence>
<keyword evidence="11" id="KW-0808">Transferase</keyword>
<dbReference type="EC" id="2.7.7.62" evidence="9"/>
<keyword evidence="18" id="KW-0548">Nucleotidyltransferase</keyword>
<evidence type="ECO:0000256" key="7">
    <source>
        <dbReference type="ARBA" id="ARBA00007490"/>
    </source>
</evidence>
<keyword evidence="10" id="KW-0169">Cobalamin biosynthesis</keyword>
<proteinExistence type="inferred from homology"/>
<name>A0A936ZSI0_9BURK</name>
<dbReference type="GO" id="GO:0005525">
    <property type="term" value="F:GTP binding"/>
    <property type="evidence" value="ECO:0007669"/>
    <property type="project" value="UniProtKB-KW"/>
</dbReference>
<evidence type="ECO:0000256" key="10">
    <source>
        <dbReference type="ARBA" id="ARBA00022573"/>
    </source>
</evidence>
<comment type="pathway">
    <text evidence="6">Cofactor biosynthesis; adenosylcobalamin biosynthesis; adenosylcobalamin from cob(II)yrinate a,c-diamide: step 5/7.</text>
</comment>
<keyword evidence="19" id="KW-1185">Reference proteome</keyword>
<evidence type="ECO:0000256" key="12">
    <source>
        <dbReference type="ARBA" id="ARBA00022741"/>
    </source>
</evidence>
<dbReference type="InterPro" id="IPR027417">
    <property type="entry name" value="P-loop_NTPase"/>
</dbReference>
<evidence type="ECO:0000256" key="17">
    <source>
        <dbReference type="ARBA" id="ARBA00030571"/>
    </source>
</evidence>
<evidence type="ECO:0000256" key="5">
    <source>
        <dbReference type="ARBA" id="ARBA00004692"/>
    </source>
</evidence>
<organism evidence="18 19">
    <name type="scientific">Ramlibacter aurantiacus</name>
    <dbReference type="NCBI Taxonomy" id="2801330"/>
    <lineage>
        <taxon>Bacteria</taxon>
        <taxon>Pseudomonadati</taxon>
        <taxon>Pseudomonadota</taxon>
        <taxon>Betaproteobacteria</taxon>
        <taxon>Burkholderiales</taxon>
        <taxon>Comamonadaceae</taxon>
        <taxon>Ramlibacter</taxon>
    </lineage>
</organism>
<dbReference type="GO" id="GO:0008820">
    <property type="term" value="F:cobinamide phosphate guanylyltransferase activity"/>
    <property type="evidence" value="ECO:0007669"/>
    <property type="project" value="UniProtKB-EC"/>
</dbReference>
<comment type="catalytic activity">
    <reaction evidence="3">
        <text>adenosylcob(III)inamide + GTP = adenosylcob(III)inamide phosphate + GDP + H(+)</text>
        <dbReference type="Rhea" id="RHEA:15765"/>
        <dbReference type="ChEBI" id="CHEBI:2480"/>
        <dbReference type="ChEBI" id="CHEBI:15378"/>
        <dbReference type="ChEBI" id="CHEBI:37565"/>
        <dbReference type="ChEBI" id="CHEBI:58189"/>
        <dbReference type="ChEBI" id="CHEBI:58502"/>
        <dbReference type="EC" id="2.7.1.156"/>
    </reaction>
</comment>
<evidence type="ECO:0000256" key="1">
    <source>
        <dbReference type="ARBA" id="ARBA00000312"/>
    </source>
</evidence>
<dbReference type="Gene3D" id="3.40.50.300">
    <property type="entry name" value="P-loop containing nucleotide triphosphate hydrolases"/>
    <property type="match status" value="1"/>
</dbReference>
<dbReference type="Proteomes" id="UP000613011">
    <property type="component" value="Unassembled WGS sequence"/>
</dbReference>
<keyword evidence="15" id="KW-0342">GTP-binding</keyword>
<reference evidence="18" key="1">
    <citation type="submission" date="2021-01" db="EMBL/GenBank/DDBJ databases">
        <title>Ramlibacter sp. strain AW1 16S ribosomal RNA gene Genome sequencing and assembly.</title>
        <authorList>
            <person name="Kang M."/>
        </authorList>
    </citation>
    <scope>NUCLEOTIDE SEQUENCE</scope>
    <source>
        <strain evidence="18">AW1</strain>
    </source>
</reference>
<dbReference type="GO" id="GO:0009236">
    <property type="term" value="P:cobalamin biosynthetic process"/>
    <property type="evidence" value="ECO:0007669"/>
    <property type="project" value="UniProtKB-KW"/>
</dbReference>
<evidence type="ECO:0000256" key="11">
    <source>
        <dbReference type="ARBA" id="ARBA00022679"/>
    </source>
</evidence>
<evidence type="ECO:0000256" key="15">
    <source>
        <dbReference type="ARBA" id="ARBA00023134"/>
    </source>
</evidence>
<protein>
    <recommendedName>
        <fullName evidence="16">Adenosylcobinamide kinase</fullName>
        <ecNumber evidence="8">2.7.1.156</ecNumber>
        <ecNumber evidence="9">2.7.7.62</ecNumber>
    </recommendedName>
    <alternativeName>
        <fullName evidence="17">Adenosylcobinamide-phosphate guanylyltransferase</fullName>
    </alternativeName>
</protein>
<accession>A0A936ZSI0</accession>
<comment type="catalytic activity">
    <reaction evidence="2">
        <text>adenosylcob(III)inamide phosphate + GTP + H(+) = adenosylcob(III)inamide-GDP + diphosphate</text>
        <dbReference type="Rhea" id="RHEA:22712"/>
        <dbReference type="ChEBI" id="CHEBI:15378"/>
        <dbReference type="ChEBI" id="CHEBI:33019"/>
        <dbReference type="ChEBI" id="CHEBI:37565"/>
        <dbReference type="ChEBI" id="CHEBI:58502"/>
        <dbReference type="ChEBI" id="CHEBI:60487"/>
        <dbReference type="EC" id="2.7.7.62"/>
    </reaction>
</comment>
<evidence type="ECO:0000256" key="14">
    <source>
        <dbReference type="ARBA" id="ARBA00022840"/>
    </source>
</evidence>
<dbReference type="GO" id="GO:0043752">
    <property type="term" value="F:adenosylcobinamide kinase activity"/>
    <property type="evidence" value="ECO:0007669"/>
    <property type="project" value="UniProtKB-EC"/>
</dbReference>
<evidence type="ECO:0000313" key="18">
    <source>
        <dbReference type="EMBL" id="MBL0420315.1"/>
    </source>
</evidence>
<comment type="catalytic activity">
    <reaction evidence="1">
        <text>adenosylcob(III)inamide + ATP = adenosylcob(III)inamide phosphate + ADP + H(+)</text>
        <dbReference type="Rhea" id="RHEA:15769"/>
        <dbReference type="ChEBI" id="CHEBI:2480"/>
        <dbReference type="ChEBI" id="CHEBI:15378"/>
        <dbReference type="ChEBI" id="CHEBI:30616"/>
        <dbReference type="ChEBI" id="CHEBI:58502"/>
        <dbReference type="ChEBI" id="CHEBI:456216"/>
        <dbReference type="EC" id="2.7.1.156"/>
    </reaction>
</comment>
<dbReference type="AlphaFoldDB" id="A0A936ZSI0"/>
<dbReference type="Pfam" id="PF02283">
    <property type="entry name" value="CobU"/>
    <property type="match status" value="1"/>
</dbReference>
<comment type="similarity">
    <text evidence="7">Belongs to the CobU/CobP family.</text>
</comment>
<evidence type="ECO:0000313" key="19">
    <source>
        <dbReference type="Proteomes" id="UP000613011"/>
    </source>
</evidence>
<evidence type="ECO:0000256" key="6">
    <source>
        <dbReference type="ARBA" id="ARBA00005159"/>
    </source>
</evidence>